<dbReference type="OrthoDB" id="1492993at2"/>
<name>A0A091BD63_9GAMM</name>
<feature type="transmembrane region" description="Helical" evidence="1">
    <location>
        <begin position="20"/>
        <end position="40"/>
    </location>
</feature>
<dbReference type="Proteomes" id="UP000029391">
    <property type="component" value="Unassembled WGS sequence"/>
</dbReference>
<dbReference type="EMBL" id="AWXU01000031">
    <property type="protein sequence ID" value="KFN49686.1"/>
    <property type="molecule type" value="Genomic_DNA"/>
</dbReference>
<keyword evidence="1" id="KW-0472">Membrane</keyword>
<evidence type="ECO:0000313" key="2">
    <source>
        <dbReference type="EMBL" id="KFN49686.1"/>
    </source>
</evidence>
<accession>A0A091BD63</accession>
<gene>
    <name evidence="2" type="ORF">P873_09975</name>
</gene>
<reference evidence="2 3" key="1">
    <citation type="submission" date="2013-09" db="EMBL/GenBank/DDBJ databases">
        <title>Genome sequencing of Arenimonas composti.</title>
        <authorList>
            <person name="Chen F."/>
            <person name="Wang G."/>
        </authorList>
    </citation>
    <scope>NUCLEOTIDE SEQUENCE [LARGE SCALE GENOMIC DNA]</scope>
    <source>
        <strain evidence="2 3">TR7-09</strain>
    </source>
</reference>
<dbReference type="STRING" id="1121013.GCA_000426365_00037"/>
<keyword evidence="1" id="KW-1133">Transmembrane helix</keyword>
<protein>
    <submittedName>
        <fullName evidence="2">Uncharacterized protein</fullName>
    </submittedName>
</protein>
<proteinExistence type="predicted"/>
<dbReference type="RefSeq" id="WP_026815631.1">
    <property type="nucleotide sequence ID" value="NZ_AUFF01000001.1"/>
</dbReference>
<organism evidence="2 3">
    <name type="scientific">Arenimonas composti TR7-09 = DSM 18010</name>
    <dbReference type="NCBI Taxonomy" id="1121013"/>
    <lineage>
        <taxon>Bacteria</taxon>
        <taxon>Pseudomonadati</taxon>
        <taxon>Pseudomonadota</taxon>
        <taxon>Gammaproteobacteria</taxon>
        <taxon>Lysobacterales</taxon>
        <taxon>Lysobacteraceae</taxon>
        <taxon>Arenimonas</taxon>
    </lineage>
</organism>
<dbReference type="AlphaFoldDB" id="A0A091BD63"/>
<evidence type="ECO:0000256" key="1">
    <source>
        <dbReference type="SAM" id="Phobius"/>
    </source>
</evidence>
<evidence type="ECO:0000313" key="3">
    <source>
        <dbReference type="Proteomes" id="UP000029391"/>
    </source>
</evidence>
<sequence length="183" mass="20085">MEAAAPPRESRPGRDWDRITAIAAVLIGLAAVLVSVYTVLLQREQVRAEVWPRLDFYYAGVDGEFRVSNKGIGPAIIETVEVSIDGVPVRDWAEVTARLGLSDPGQLYSSLWGAVLSPGEHLAYLIPSGQEAFAQIRAETQRISMTVCYCSALRDCWLAAPEDDGQVEVDACPVLPPERRFQN</sequence>
<comment type="caution">
    <text evidence="2">The sequence shown here is derived from an EMBL/GenBank/DDBJ whole genome shotgun (WGS) entry which is preliminary data.</text>
</comment>
<dbReference type="eggNOG" id="ENOG5033E3J">
    <property type="taxonomic scope" value="Bacteria"/>
</dbReference>
<keyword evidence="1" id="KW-0812">Transmembrane</keyword>
<keyword evidence="3" id="KW-1185">Reference proteome</keyword>